<feature type="region of interest" description="Disordered" evidence="1">
    <location>
        <begin position="596"/>
        <end position="618"/>
    </location>
</feature>
<keyword evidence="4" id="KW-1185">Reference proteome</keyword>
<dbReference type="Gene3D" id="3.40.1390.10">
    <property type="entry name" value="MurE/MurF, N-terminal domain"/>
    <property type="match status" value="1"/>
</dbReference>
<dbReference type="PANTHER" id="PTHR23135:SF4">
    <property type="entry name" value="UDP-N-ACETYLMURAMOYL-L-ALANYL-D-GLUTAMATE--2,6-DIAMINOPIMELATE LIGASE MURE HOMOLOG, CHLOROPLASTIC"/>
    <property type="match status" value="1"/>
</dbReference>
<evidence type="ECO:0000313" key="4">
    <source>
        <dbReference type="Proteomes" id="UP001158067"/>
    </source>
</evidence>
<dbReference type="GO" id="GO:0016874">
    <property type="term" value="F:ligase activity"/>
    <property type="evidence" value="ECO:0007669"/>
    <property type="project" value="UniProtKB-KW"/>
</dbReference>
<dbReference type="Gene3D" id="3.40.1190.10">
    <property type="entry name" value="Mur-like, catalytic domain"/>
    <property type="match status" value="1"/>
</dbReference>
<dbReference type="EMBL" id="FXUG01000001">
    <property type="protein sequence ID" value="SMP41144.1"/>
    <property type="molecule type" value="Genomic_DNA"/>
</dbReference>
<sequence length="618" mass="66017">MHHPINRSVEFSSSKFFAEAFCLAKSRRTRHPSLSTISDGASVWSSEGVSPADIDAETVEVPPNVIPHVPVDATNTASNLADAAETDTTSDECSLKDLLPKARFFSGENIVFSSIAESAENCTPGQLVVYRLGVDCPDELISQALARGAAGVLTEQILPAPLPQCIVSDTDRALAEITANQLADETGARPDQRLITVGIVGDSGKSTTALCMATVLRESPCRVAYETDLAHSDGIGTEVSADAYPSGAELLVRLSEAADSGAAVSIIELNDQALRSGGYDSVQFDILVVVGRSERRNDFGPTSLETAIERVSREGVLVIPASDEAVNRAVQESGLNVFTYDVDSAADLSLQTVRNEDGCLTAMISHEMNSALLESMLGQGLFPTSLAAAAAVGVITHNPLVQIAESLSQLREVPGRCERISNPDWDTAQQQPEMILDVAGTPERLAFLLRSIRELAGQRSEDAAPILSFTKKGLQQQNQRTPKLWCVLAVDRCDSAETLMLYGRLLETMPDHCVLTCHPSSKEQFLSLSHGVLDGVEDCAAMRLVADQERAIQWAVQGAGAHDTVVVVGAVDRTSPQSQRGDLARLKEVMSGIPSTEVKPLSHSNGKAPSLKLFHPDA</sequence>
<comment type="caution">
    <text evidence="3">The sequence shown here is derived from an EMBL/GenBank/DDBJ whole genome shotgun (WGS) entry which is preliminary data.</text>
</comment>
<dbReference type="InterPro" id="IPR035911">
    <property type="entry name" value="MurE/MurF_N"/>
</dbReference>
<evidence type="ECO:0000313" key="3">
    <source>
        <dbReference type="EMBL" id="SMP41144.1"/>
    </source>
</evidence>
<dbReference type="SUPFAM" id="SSF53623">
    <property type="entry name" value="MurD-like peptide ligases, catalytic domain"/>
    <property type="match status" value="1"/>
</dbReference>
<dbReference type="PANTHER" id="PTHR23135">
    <property type="entry name" value="MUR LIGASE FAMILY MEMBER"/>
    <property type="match status" value="1"/>
</dbReference>
<name>A0ABY1PSS8_9BACT</name>
<dbReference type="SUPFAM" id="SSF63418">
    <property type="entry name" value="MurE/MurF N-terminal domain"/>
    <property type="match status" value="1"/>
</dbReference>
<evidence type="ECO:0000259" key="2">
    <source>
        <dbReference type="Pfam" id="PF08245"/>
    </source>
</evidence>
<proteinExistence type="predicted"/>
<dbReference type="InterPro" id="IPR036615">
    <property type="entry name" value="Mur_ligase_C_dom_sf"/>
</dbReference>
<organism evidence="3 4">
    <name type="scientific">Neorhodopirellula lusitana</name>
    <dbReference type="NCBI Taxonomy" id="445327"/>
    <lineage>
        <taxon>Bacteria</taxon>
        <taxon>Pseudomonadati</taxon>
        <taxon>Planctomycetota</taxon>
        <taxon>Planctomycetia</taxon>
        <taxon>Pirellulales</taxon>
        <taxon>Pirellulaceae</taxon>
        <taxon>Neorhodopirellula</taxon>
    </lineage>
</organism>
<dbReference type="InterPro" id="IPR013221">
    <property type="entry name" value="Mur_ligase_cen"/>
</dbReference>
<dbReference type="Gene3D" id="3.90.190.20">
    <property type="entry name" value="Mur ligase, C-terminal domain"/>
    <property type="match status" value="1"/>
</dbReference>
<dbReference type="Proteomes" id="UP001158067">
    <property type="component" value="Unassembled WGS sequence"/>
</dbReference>
<accession>A0ABY1PSS8</accession>
<feature type="domain" description="Mur ligase central" evidence="2">
    <location>
        <begin position="201"/>
        <end position="391"/>
    </location>
</feature>
<evidence type="ECO:0000256" key="1">
    <source>
        <dbReference type="SAM" id="MobiDB-lite"/>
    </source>
</evidence>
<protein>
    <submittedName>
        <fullName evidence="3">UDP-N-acetylmuramoyl-L-alanyl-D-glutamate--2,6-diaminopimelate ligase</fullName>
    </submittedName>
</protein>
<reference evidence="3 4" key="1">
    <citation type="submission" date="2017-05" db="EMBL/GenBank/DDBJ databases">
        <authorList>
            <person name="Varghese N."/>
            <person name="Submissions S."/>
        </authorList>
    </citation>
    <scope>NUCLEOTIDE SEQUENCE [LARGE SCALE GENOMIC DNA]</scope>
    <source>
        <strain evidence="3 4">DSM 25457</strain>
    </source>
</reference>
<keyword evidence="3" id="KW-0436">Ligase</keyword>
<dbReference type="InterPro" id="IPR036565">
    <property type="entry name" value="Mur-like_cat_sf"/>
</dbReference>
<dbReference type="SUPFAM" id="SSF53244">
    <property type="entry name" value="MurD-like peptide ligases, peptide-binding domain"/>
    <property type="match status" value="1"/>
</dbReference>
<gene>
    <name evidence="3" type="ORF">SAMN06265222_101542</name>
</gene>
<dbReference type="Pfam" id="PF08245">
    <property type="entry name" value="Mur_ligase_M"/>
    <property type="match status" value="1"/>
</dbReference>